<dbReference type="PANTHER" id="PTHR37696">
    <property type="entry name" value="ADENYLOSUCCINATE SYNTHETASE-RELATED"/>
    <property type="match status" value="1"/>
</dbReference>
<feature type="compositionally biased region" description="Basic and acidic residues" evidence="1">
    <location>
        <begin position="58"/>
        <end position="70"/>
    </location>
</feature>
<dbReference type="Proteomes" id="UP000604825">
    <property type="component" value="Unassembled WGS sequence"/>
</dbReference>
<keyword evidence="3" id="KW-1185">Reference proteome</keyword>
<accession>A0A811R4U4</accession>
<comment type="caution">
    <text evidence="2">The sequence shown here is derived from an EMBL/GenBank/DDBJ whole genome shotgun (WGS) entry which is preliminary data.</text>
</comment>
<proteinExistence type="predicted"/>
<evidence type="ECO:0000313" key="3">
    <source>
        <dbReference type="Proteomes" id="UP000604825"/>
    </source>
</evidence>
<name>A0A811R4U4_9POAL</name>
<dbReference type="EMBL" id="CAJGYO010000013">
    <property type="protein sequence ID" value="CAD6265075.1"/>
    <property type="molecule type" value="Genomic_DNA"/>
</dbReference>
<dbReference type="OrthoDB" id="1635687at2759"/>
<reference evidence="2" key="1">
    <citation type="submission" date="2020-10" db="EMBL/GenBank/DDBJ databases">
        <authorList>
            <person name="Han B."/>
            <person name="Lu T."/>
            <person name="Zhao Q."/>
            <person name="Huang X."/>
            <person name="Zhao Y."/>
        </authorList>
    </citation>
    <scope>NUCLEOTIDE SEQUENCE</scope>
</reference>
<sequence length="83" mass="9062">MPPVVPRSDRIVRRTAMVGAATAAYLFLTADYGPSYPNPIRNAMESLALFSKSDTDIDRDNVHQAEHDTSNTKSDGTVHGSKK</sequence>
<evidence type="ECO:0000256" key="1">
    <source>
        <dbReference type="SAM" id="MobiDB-lite"/>
    </source>
</evidence>
<gene>
    <name evidence="2" type="ORF">NCGR_LOCUS48380</name>
</gene>
<protein>
    <submittedName>
        <fullName evidence="2">Uncharacterized protein</fullName>
    </submittedName>
</protein>
<evidence type="ECO:0000313" key="2">
    <source>
        <dbReference type="EMBL" id="CAD6265075.1"/>
    </source>
</evidence>
<feature type="region of interest" description="Disordered" evidence="1">
    <location>
        <begin position="58"/>
        <end position="83"/>
    </location>
</feature>
<dbReference type="PANTHER" id="PTHR37696:SF1">
    <property type="entry name" value="ADENYLOSUCCINATE SYNTHETASE-RELATED"/>
    <property type="match status" value="1"/>
</dbReference>
<organism evidence="2 3">
    <name type="scientific">Miscanthus lutarioriparius</name>
    <dbReference type="NCBI Taxonomy" id="422564"/>
    <lineage>
        <taxon>Eukaryota</taxon>
        <taxon>Viridiplantae</taxon>
        <taxon>Streptophyta</taxon>
        <taxon>Embryophyta</taxon>
        <taxon>Tracheophyta</taxon>
        <taxon>Spermatophyta</taxon>
        <taxon>Magnoliopsida</taxon>
        <taxon>Liliopsida</taxon>
        <taxon>Poales</taxon>
        <taxon>Poaceae</taxon>
        <taxon>PACMAD clade</taxon>
        <taxon>Panicoideae</taxon>
        <taxon>Andropogonodae</taxon>
        <taxon>Andropogoneae</taxon>
        <taxon>Saccharinae</taxon>
        <taxon>Miscanthus</taxon>
    </lineage>
</organism>
<dbReference type="AlphaFoldDB" id="A0A811R4U4"/>